<proteinExistence type="predicted"/>
<dbReference type="Gene3D" id="3.30.420.10">
    <property type="entry name" value="Ribonuclease H-like superfamily/Ribonuclease H"/>
    <property type="match status" value="1"/>
</dbReference>
<protein>
    <submittedName>
        <fullName evidence="1">Uncharacterized protein</fullName>
    </submittedName>
</protein>
<organism evidence="1 2">
    <name type="scientific">Nocardiopsis changdeensis</name>
    <dbReference type="NCBI Taxonomy" id="2831969"/>
    <lineage>
        <taxon>Bacteria</taxon>
        <taxon>Bacillati</taxon>
        <taxon>Actinomycetota</taxon>
        <taxon>Actinomycetes</taxon>
        <taxon>Streptosporangiales</taxon>
        <taxon>Nocardiopsidaceae</taxon>
        <taxon>Nocardiopsis</taxon>
    </lineage>
</organism>
<reference evidence="1 2" key="1">
    <citation type="submission" date="2021-05" db="EMBL/GenBank/DDBJ databases">
        <title>Direct Submission.</title>
        <authorList>
            <person name="Li K."/>
            <person name="Gao J."/>
        </authorList>
    </citation>
    <scope>NUCLEOTIDE SEQUENCE [LARGE SCALE GENOMIC DNA]</scope>
    <source>
        <strain evidence="1 2">Mg02</strain>
    </source>
</reference>
<dbReference type="InterPro" id="IPR012337">
    <property type="entry name" value="RNaseH-like_sf"/>
</dbReference>
<dbReference type="EMBL" id="CP074133">
    <property type="protein sequence ID" value="QUX20357.1"/>
    <property type="molecule type" value="Genomic_DNA"/>
</dbReference>
<dbReference type="InterPro" id="IPR036397">
    <property type="entry name" value="RNaseH_sf"/>
</dbReference>
<dbReference type="Proteomes" id="UP000676079">
    <property type="component" value="Chromosome"/>
</dbReference>
<name>A0ABX8BDM9_9ACTN</name>
<gene>
    <name evidence="1" type="ORF">KGD84_17670</name>
</gene>
<dbReference type="RefSeq" id="WP_220561552.1">
    <property type="nucleotide sequence ID" value="NZ_CP074133.1"/>
</dbReference>
<evidence type="ECO:0000313" key="1">
    <source>
        <dbReference type="EMBL" id="QUX20357.1"/>
    </source>
</evidence>
<evidence type="ECO:0000313" key="2">
    <source>
        <dbReference type="Proteomes" id="UP000676079"/>
    </source>
</evidence>
<accession>A0ABX8BDM9</accession>
<sequence length="190" mass="20330">MPLTTYTDATPRITGADLSVTATGLCDPDGKTTTIKPKATGDRRLPEIAAAVAEVSISLRMFQGERHLVVIEELPPARANALAILGMVHGAVRAELISRLMPYAVVPPATLKAFATGKGNATKPDMRMALYKRTGLDIADDNQVDAWWLRAAGMQALGHPVVDLPAAQVARLDKVVWPTWTLGGEPEVAR</sequence>
<dbReference type="SUPFAM" id="SSF53098">
    <property type="entry name" value="Ribonuclease H-like"/>
    <property type="match status" value="1"/>
</dbReference>
<keyword evidence="2" id="KW-1185">Reference proteome</keyword>